<organism evidence="4">
    <name type="scientific">Schizophyllum commune (strain H4-8 / FGSC 9210)</name>
    <name type="common">Split gill fungus</name>
    <dbReference type="NCBI Taxonomy" id="578458"/>
    <lineage>
        <taxon>Eukaryota</taxon>
        <taxon>Fungi</taxon>
        <taxon>Dikarya</taxon>
        <taxon>Basidiomycota</taxon>
        <taxon>Agaricomycotina</taxon>
        <taxon>Agaricomycetes</taxon>
        <taxon>Agaricomycetidae</taxon>
        <taxon>Agaricales</taxon>
        <taxon>Schizophyllaceae</taxon>
        <taxon>Schizophyllum</taxon>
    </lineage>
</organism>
<feature type="region of interest" description="Disordered" evidence="1">
    <location>
        <begin position="154"/>
        <end position="177"/>
    </location>
</feature>
<dbReference type="PANTHER" id="PTHR28243:SF1">
    <property type="entry name" value="PYRIDOXAMINE 5'-PHOSPHATE OXIDASE ALR4036 FAMILY FMN-BINDING DOMAIN-CONTAINING PROTEIN"/>
    <property type="match status" value="1"/>
</dbReference>
<dbReference type="EMBL" id="GL377307">
    <property type="protein sequence ID" value="EFI96333.1"/>
    <property type="molecule type" value="Genomic_DNA"/>
</dbReference>
<dbReference type="RefSeq" id="XP_003031236.1">
    <property type="nucleotide sequence ID" value="XM_003031190.1"/>
</dbReference>
<dbReference type="SUPFAM" id="SSF50475">
    <property type="entry name" value="FMN-binding split barrel"/>
    <property type="match status" value="1"/>
</dbReference>
<accession>D8Q707</accession>
<dbReference type="AlphaFoldDB" id="D8Q707"/>
<dbReference type="HOGENOM" id="CLU_058669_1_1_1"/>
<sequence>MSAPEWHKALQAALKSNPKSTTIQLATWDASLARPRVRTHVFRGFITPASAPQLPIILSTVDIRTPKVAQITNSSKVELTWWIEGTMEQFRIGGTAHVVPRPGHASGLHEKFLKALKQAPAGSPLAEIAKDNVDWEKKRVDTFSSLSPGMKASWCRPSPGSPLSTHPNSPPESWPHAVKDLEEGDEENKEHWEVALGNFALLLIEPQDVDYVELGKKPDRRTFFKYAEGKWESTAVVP</sequence>
<dbReference type="GO" id="GO:0010181">
    <property type="term" value="F:FMN binding"/>
    <property type="evidence" value="ECO:0007669"/>
    <property type="project" value="InterPro"/>
</dbReference>
<keyword evidence="4" id="KW-1185">Reference proteome</keyword>
<evidence type="ECO:0000313" key="3">
    <source>
        <dbReference type="EMBL" id="EFI96333.1"/>
    </source>
</evidence>
<evidence type="ECO:0000259" key="2">
    <source>
        <dbReference type="Pfam" id="PF12766"/>
    </source>
</evidence>
<dbReference type="Gene3D" id="2.30.110.10">
    <property type="entry name" value="Electron Transport, Fmn-binding Protein, Chain A"/>
    <property type="match status" value="1"/>
</dbReference>
<dbReference type="STRING" id="578458.D8Q707"/>
<reference evidence="3 4" key="1">
    <citation type="journal article" date="2010" name="Nat. Biotechnol.">
        <title>Genome sequence of the model mushroom Schizophyllum commune.</title>
        <authorList>
            <person name="Ohm R.A."/>
            <person name="de Jong J.F."/>
            <person name="Lugones L.G."/>
            <person name="Aerts A."/>
            <person name="Kothe E."/>
            <person name="Stajich J.E."/>
            <person name="de Vries R.P."/>
            <person name="Record E."/>
            <person name="Levasseur A."/>
            <person name="Baker S.E."/>
            <person name="Bartholomew K.A."/>
            <person name="Coutinho P.M."/>
            <person name="Erdmann S."/>
            <person name="Fowler T.J."/>
            <person name="Gathman A.C."/>
            <person name="Lombard V."/>
            <person name="Henrissat B."/>
            <person name="Knabe N."/>
            <person name="Kuees U."/>
            <person name="Lilly W.W."/>
            <person name="Lindquist E."/>
            <person name="Lucas S."/>
            <person name="Magnuson J.K."/>
            <person name="Piumi F."/>
            <person name="Raudaskoski M."/>
            <person name="Salamov A."/>
            <person name="Schmutz J."/>
            <person name="Schwarze F.W.M.R."/>
            <person name="vanKuyk P.A."/>
            <person name="Horton J.S."/>
            <person name="Grigoriev I.V."/>
            <person name="Woesten H.A.B."/>
        </authorList>
    </citation>
    <scope>NUCLEOTIDE SEQUENCE [LARGE SCALE GENOMIC DNA]</scope>
    <source>
        <strain evidence="4">H4-8 / FGSC 9210</strain>
    </source>
</reference>
<protein>
    <recommendedName>
        <fullName evidence="2">Pyridoxamine 5'-phosphate oxidase Alr4036 family FMN-binding domain-containing protein</fullName>
    </recommendedName>
</protein>
<dbReference type="GeneID" id="9587285"/>
<dbReference type="Pfam" id="PF12766">
    <property type="entry name" value="Pyridox_oxase_2"/>
    <property type="match status" value="1"/>
</dbReference>
<dbReference type="OMA" id="LAWWIEG"/>
<evidence type="ECO:0000313" key="4">
    <source>
        <dbReference type="Proteomes" id="UP000007431"/>
    </source>
</evidence>
<dbReference type="InterPro" id="IPR012349">
    <property type="entry name" value="Split_barrel_FMN-bd"/>
</dbReference>
<dbReference type="KEGG" id="scm:SCHCO_02629805"/>
<dbReference type="OrthoDB" id="434253at2759"/>
<dbReference type="InterPro" id="IPR024624">
    <property type="entry name" value="Pyridox_Oxase_Alr4036_FMN-bd"/>
</dbReference>
<dbReference type="PANTHER" id="PTHR28243">
    <property type="entry name" value="AGL049CP"/>
    <property type="match status" value="1"/>
</dbReference>
<dbReference type="eggNOG" id="ENOG502S535">
    <property type="taxonomic scope" value="Eukaryota"/>
</dbReference>
<proteinExistence type="predicted"/>
<evidence type="ECO:0000256" key="1">
    <source>
        <dbReference type="SAM" id="MobiDB-lite"/>
    </source>
</evidence>
<dbReference type="VEuPathDB" id="FungiDB:SCHCODRAFT_02629805"/>
<dbReference type="Proteomes" id="UP000007431">
    <property type="component" value="Unassembled WGS sequence"/>
</dbReference>
<feature type="domain" description="Pyridoxamine 5'-phosphate oxidase Alr4036 family FMN-binding" evidence="2">
    <location>
        <begin position="4"/>
        <end position="99"/>
    </location>
</feature>
<dbReference type="InParanoid" id="D8Q707"/>
<gene>
    <name evidence="3" type="ORF">SCHCODRAFT_56957</name>
</gene>
<name>D8Q707_SCHCM</name>